<name>A0A517SVG7_9BACT</name>
<keyword evidence="2" id="KW-1185">Reference proteome</keyword>
<accession>A0A517SVG7</accession>
<organism evidence="1 2">
    <name type="scientific">Stieleria bergensis</name>
    <dbReference type="NCBI Taxonomy" id="2528025"/>
    <lineage>
        <taxon>Bacteria</taxon>
        <taxon>Pseudomonadati</taxon>
        <taxon>Planctomycetota</taxon>
        <taxon>Planctomycetia</taxon>
        <taxon>Pirellulales</taxon>
        <taxon>Pirellulaceae</taxon>
        <taxon>Stieleria</taxon>
    </lineage>
</organism>
<reference evidence="1 2" key="1">
    <citation type="submission" date="2019-02" db="EMBL/GenBank/DDBJ databases">
        <title>Deep-cultivation of Planctomycetes and their phenomic and genomic characterization uncovers novel biology.</title>
        <authorList>
            <person name="Wiegand S."/>
            <person name="Jogler M."/>
            <person name="Boedeker C."/>
            <person name="Pinto D."/>
            <person name="Vollmers J."/>
            <person name="Rivas-Marin E."/>
            <person name="Kohn T."/>
            <person name="Peeters S.H."/>
            <person name="Heuer A."/>
            <person name="Rast P."/>
            <person name="Oberbeckmann S."/>
            <person name="Bunk B."/>
            <person name="Jeske O."/>
            <person name="Meyerdierks A."/>
            <person name="Storesund J.E."/>
            <person name="Kallscheuer N."/>
            <person name="Luecker S."/>
            <person name="Lage O.M."/>
            <person name="Pohl T."/>
            <person name="Merkel B.J."/>
            <person name="Hornburger P."/>
            <person name="Mueller R.-W."/>
            <person name="Bruemmer F."/>
            <person name="Labrenz M."/>
            <person name="Spormann A.M."/>
            <person name="Op den Camp H."/>
            <person name="Overmann J."/>
            <person name="Amann R."/>
            <person name="Jetten M.S.M."/>
            <person name="Mascher T."/>
            <person name="Medema M.H."/>
            <person name="Devos D.P."/>
            <person name="Kaster A.-K."/>
            <person name="Ovreas L."/>
            <person name="Rohde M."/>
            <person name="Galperin M.Y."/>
            <person name="Jogler C."/>
        </authorList>
    </citation>
    <scope>NUCLEOTIDE SEQUENCE [LARGE SCALE GENOMIC DNA]</scope>
    <source>
        <strain evidence="1 2">SV_7m_r</strain>
    </source>
</reference>
<gene>
    <name evidence="1" type="ORF">SV7mr_26410</name>
</gene>
<proteinExistence type="predicted"/>
<dbReference type="AlphaFoldDB" id="A0A517SVG7"/>
<protein>
    <recommendedName>
        <fullName evidence="3">Zinc-finger domain-containing protein</fullName>
    </recommendedName>
</protein>
<evidence type="ECO:0008006" key="3">
    <source>
        <dbReference type="Google" id="ProtNLM"/>
    </source>
</evidence>
<evidence type="ECO:0000313" key="2">
    <source>
        <dbReference type="Proteomes" id="UP000315003"/>
    </source>
</evidence>
<dbReference type="EMBL" id="CP036272">
    <property type="protein sequence ID" value="QDT60124.1"/>
    <property type="molecule type" value="Genomic_DNA"/>
</dbReference>
<sequence>MSKLTEQQRAQLLQMVRDAKQDCLDCDGCFEHLAEFTELELLGQPIPEAMQIVQLHLEQCPCCQAEHSMLIDALQAIDAED</sequence>
<evidence type="ECO:0000313" key="1">
    <source>
        <dbReference type="EMBL" id="QDT60124.1"/>
    </source>
</evidence>
<dbReference type="Proteomes" id="UP000315003">
    <property type="component" value="Chromosome"/>
</dbReference>
<dbReference type="OrthoDB" id="284185at2"/>